<reference evidence="1" key="1">
    <citation type="journal article" date="2019" name="Sci. Rep.">
        <title>Draft genome of Tanacetum cinerariifolium, the natural source of mosquito coil.</title>
        <authorList>
            <person name="Yamashiro T."/>
            <person name="Shiraishi A."/>
            <person name="Satake H."/>
            <person name="Nakayama K."/>
        </authorList>
    </citation>
    <scope>NUCLEOTIDE SEQUENCE</scope>
</reference>
<sequence length="149" mass="16962">PIRIEDSNSFMEEIDLTFTPNDPMPPSIEEDYNDSRDILILEELFDNYSLPLPENESFHFDILLSSRPPAKPPNGNTGILNIKMMGDVSNQKVPTPRFSITLVLNQEKSPDLLSHQGFENFQPSAECPIKIHGKNIPTLNVPRFHFYPP</sequence>
<name>A0A699VLZ6_TANCI</name>
<proteinExistence type="predicted"/>
<evidence type="ECO:0000313" key="1">
    <source>
        <dbReference type="EMBL" id="GFD35363.1"/>
    </source>
</evidence>
<accession>A0A699VLZ6</accession>
<organism evidence="1">
    <name type="scientific">Tanacetum cinerariifolium</name>
    <name type="common">Dalmatian daisy</name>
    <name type="synonym">Chrysanthemum cinerariifolium</name>
    <dbReference type="NCBI Taxonomy" id="118510"/>
    <lineage>
        <taxon>Eukaryota</taxon>
        <taxon>Viridiplantae</taxon>
        <taxon>Streptophyta</taxon>
        <taxon>Embryophyta</taxon>
        <taxon>Tracheophyta</taxon>
        <taxon>Spermatophyta</taxon>
        <taxon>Magnoliopsida</taxon>
        <taxon>eudicotyledons</taxon>
        <taxon>Gunneridae</taxon>
        <taxon>Pentapetalae</taxon>
        <taxon>asterids</taxon>
        <taxon>campanulids</taxon>
        <taxon>Asterales</taxon>
        <taxon>Asteraceae</taxon>
        <taxon>Asteroideae</taxon>
        <taxon>Anthemideae</taxon>
        <taxon>Anthemidinae</taxon>
        <taxon>Tanacetum</taxon>
    </lineage>
</organism>
<gene>
    <name evidence="1" type="ORF">Tci_907332</name>
</gene>
<dbReference type="AlphaFoldDB" id="A0A699VLZ6"/>
<comment type="caution">
    <text evidence="1">The sequence shown here is derived from an EMBL/GenBank/DDBJ whole genome shotgun (WGS) entry which is preliminary data.</text>
</comment>
<protein>
    <submittedName>
        <fullName evidence="1">Uncharacterized protein</fullName>
    </submittedName>
</protein>
<feature type="non-terminal residue" evidence="1">
    <location>
        <position position="1"/>
    </location>
</feature>
<dbReference type="EMBL" id="BKCJ011457859">
    <property type="protein sequence ID" value="GFD35363.1"/>
    <property type="molecule type" value="Genomic_DNA"/>
</dbReference>